<comment type="caution">
    <text evidence="7">The sequence shown here is derived from an EMBL/GenBank/DDBJ whole genome shotgun (WGS) entry which is preliminary data.</text>
</comment>
<dbReference type="Gene3D" id="1.10.357.10">
    <property type="entry name" value="Tetracycline Repressor, domain 2"/>
    <property type="match status" value="2"/>
</dbReference>
<keyword evidence="2 4" id="KW-0238">DNA-binding</keyword>
<dbReference type="SUPFAM" id="SSF46689">
    <property type="entry name" value="Homeodomain-like"/>
    <property type="match status" value="1"/>
</dbReference>
<feature type="domain" description="HTH tetR-type" evidence="6">
    <location>
        <begin position="17"/>
        <end position="77"/>
    </location>
</feature>
<dbReference type="Proteomes" id="UP001604282">
    <property type="component" value="Unassembled WGS sequence"/>
</dbReference>
<dbReference type="InterPro" id="IPR050109">
    <property type="entry name" value="HTH-type_TetR-like_transc_reg"/>
</dbReference>
<organism evidence="7 8">
    <name type="scientific">Streptomyces omiyaensis</name>
    <dbReference type="NCBI Taxonomy" id="68247"/>
    <lineage>
        <taxon>Bacteria</taxon>
        <taxon>Bacillati</taxon>
        <taxon>Actinomycetota</taxon>
        <taxon>Actinomycetes</taxon>
        <taxon>Kitasatosporales</taxon>
        <taxon>Streptomycetaceae</taxon>
        <taxon>Streptomyces</taxon>
    </lineage>
</organism>
<reference evidence="7 8" key="1">
    <citation type="submission" date="2024-10" db="EMBL/GenBank/DDBJ databases">
        <title>The Natural Products Discovery Center: Release of the First 8490 Sequenced Strains for Exploring Actinobacteria Biosynthetic Diversity.</title>
        <authorList>
            <person name="Kalkreuter E."/>
            <person name="Kautsar S.A."/>
            <person name="Yang D."/>
            <person name="Bader C.D."/>
            <person name="Teijaro C.N."/>
            <person name="Fluegel L."/>
            <person name="Davis C.M."/>
            <person name="Simpson J.R."/>
            <person name="Lauterbach L."/>
            <person name="Steele A.D."/>
            <person name="Gui C."/>
            <person name="Meng S."/>
            <person name="Li G."/>
            <person name="Viehrig K."/>
            <person name="Ye F."/>
            <person name="Su P."/>
            <person name="Kiefer A.F."/>
            <person name="Nichols A."/>
            <person name="Cepeda A.J."/>
            <person name="Yan W."/>
            <person name="Fan B."/>
            <person name="Jiang Y."/>
            <person name="Adhikari A."/>
            <person name="Zheng C.-J."/>
            <person name="Schuster L."/>
            <person name="Cowan T.M."/>
            <person name="Smanski M.J."/>
            <person name="Chevrette M.G."/>
            <person name="De Carvalho L.P.S."/>
            <person name="Shen B."/>
        </authorList>
    </citation>
    <scope>NUCLEOTIDE SEQUENCE [LARGE SCALE GENOMIC DNA]</scope>
    <source>
        <strain evidence="7 8">NPDC048229</strain>
    </source>
</reference>
<dbReference type="PROSITE" id="PS50977">
    <property type="entry name" value="HTH_TETR_2"/>
    <property type="match status" value="1"/>
</dbReference>
<dbReference type="PANTHER" id="PTHR30055:SF238">
    <property type="entry name" value="MYCOFACTOCIN BIOSYNTHESIS TRANSCRIPTIONAL REGULATOR MFTR-RELATED"/>
    <property type="match status" value="1"/>
</dbReference>
<evidence type="ECO:0000256" key="5">
    <source>
        <dbReference type="SAM" id="MobiDB-lite"/>
    </source>
</evidence>
<keyword evidence="1" id="KW-0805">Transcription regulation</keyword>
<protein>
    <submittedName>
        <fullName evidence="7">TetR/AcrR family transcriptional regulator</fullName>
    </submittedName>
</protein>
<dbReference type="RefSeq" id="WP_392883033.1">
    <property type="nucleotide sequence ID" value="NZ_JBICZW010000011.1"/>
</dbReference>
<evidence type="ECO:0000259" key="6">
    <source>
        <dbReference type="PROSITE" id="PS50977"/>
    </source>
</evidence>
<name>A0ABW7BV92_9ACTN</name>
<dbReference type="InterPro" id="IPR009057">
    <property type="entry name" value="Homeodomain-like_sf"/>
</dbReference>
<keyword evidence="8" id="KW-1185">Reference proteome</keyword>
<dbReference type="InterPro" id="IPR023772">
    <property type="entry name" value="DNA-bd_HTH_TetR-type_CS"/>
</dbReference>
<evidence type="ECO:0000313" key="8">
    <source>
        <dbReference type="Proteomes" id="UP001604282"/>
    </source>
</evidence>
<evidence type="ECO:0000256" key="2">
    <source>
        <dbReference type="ARBA" id="ARBA00023125"/>
    </source>
</evidence>
<dbReference type="PROSITE" id="PS01081">
    <property type="entry name" value="HTH_TETR_1"/>
    <property type="match status" value="1"/>
</dbReference>
<gene>
    <name evidence="7" type="ORF">ACGFYS_19230</name>
</gene>
<dbReference type="Pfam" id="PF00440">
    <property type="entry name" value="TetR_N"/>
    <property type="match status" value="1"/>
</dbReference>
<evidence type="ECO:0000256" key="3">
    <source>
        <dbReference type="ARBA" id="ARBA00023163"/>
    </source>
</evidence>
<evidence type="ECO:0000256" key="1">
    <source>
        <dbReference type="ARBA" id="ARBA00023015"/>
    </source>
</evidence>
<feature type="DNA-binding region" description="H-T-H motif" evidence="4">
    <location>
        <begin position="40"/>
        <end position="59"/>
    </location>
</feature>
<evidence type="ECO:0000313" key="7">
    <source>
        <dbReference type="EMBL" id="MFG3191063.1"/>
    </source>
</evidence>
<feature type="region of interest" description="Disordered" evidence="5">
    <location>
        <begin position="85"/>
        <end position="107"/>
    </location>
</feature>
<dbReference type="InterPro" id="IPR001647">
    <property type="entry name" value="HTH_TetR"/>
</dbReference>
<accession>A0ABW7BV92</accession>
<keyword evidence="3" id="KW-0804">Transcription</keyword>
<dbReference type="PRINTS" id="PR00455">
    <property type="entry name" value="HTHTETR"/>
</dbReference>
<dbReference type="PANTHER" id="PTHR30055">
    <property type="entry name" value="HTH-TYPE TRANSCRIPTIONAL REGULATOR RUTR"/>
    <property type="match status" value="1"/>
</dbReference>
<proteinExistence type="predicted"/>
<evidence type="ECO:0000256" key="4">
    <source>
        <dbReference type="PROSITE-ProRule" id="PRU00335"/>
    </source>
</evidence>
<dbReference type="EMBL" id="JBICZW010000011">
    <property type="protein sequence ID" value="MFG3191063.1"/>
    <property type="molecule type" value="Genomic_DNA"/>
</dbReference>
<sequence length="234" mass="25181">MTAEIPPALPLRERKKLRTRQTLVATALELFGAHGFDGVTLDGLCEAAEVSKRTFFRYFASKEDVAMAPTQDLWAAFLDLLETGPAEGPAPRPAGGQPRGRPGAQPEGRPLLGLFEDCLAGAIGRMPAGGWTGRVLASRRLAARTPSMDAHGLAFCDRTIRAALVVLDHRLALDGPGRLRVRLALDMLVSAFRQALDAWVAQPSGHTPEDLTRRLRAVMAELPHAVAAKAEPRA</sequence>